<protein>
    <submittedName>
        <fullName evidence="1">Uncharacterized protein</fullName>
    </submittedName>
</protein>
<name>A0A382Z456_9ZZZZ</name>
<organism evidence="1">
    <name type="scientific">marine metagenome</name>
    <dbReference type="NCBI Taxonomy" id="408172"/>
    <lineage>
        <taxon>unclassified sequences</taxon>
        <taxon>metagenomes</taxon>
        <taxon>ecological metagenomes</taxon>
    </lineage>
</organism>
<accession>A0A382Z456</accession>
<reference evidence="1" key="1">
    <citation type="submission" date="2018-05" db="EMBL/GenBank/DDBJ databases">
        <authorList>
            <person name="Lanie J.A."/>
            <person name="Ng W.-L."/>
            <person name="Kazmierczak K.M."/>
            <person name="Andrzejewski T.M."/>
            <person name="Davidsen T.M."/>
            <person name="Wayne K.J."/>
            <person name="Tettelin H."/>
            <person name="Glass J.I."/>
            <person name="Rusch D."/>
            <person name="Podicherti R."/>
            <person name="Tsui H.-C.T."/>
            <person name="Winkler M.E."/>
        </authorList>
    </citation>
    <scope>NUCLEOTIDE SEQUENCE</scope>
</reference>
<evidence type="ECO:0000313" key="1">
    <source>
        <dbReference type="EMBL" id="SVD90286.1"/>
    </source>
</evidence>
<dbReference type="AlphaFoldDB" id="A0A382Z456"/>
<dbReference type="EMBL" id="UINC01180876">
    <property type="protein sequence ID" value="SVD90286.1"/>
    <property type="molecule type" value="Genomic_DNA"/>
</dbReference>
<sequence length="40" mass="4301">MGGGKPIDPGGIHVEKRALEVVPATDYSGPMLHFLDRPNK</sequence>
<proteinExistence type="predicted"/>
<gene>
    <name evidence="1" type="ORF">METZ01_LOCUS443140</name>
</gene>